<proteinExistence type="inferred from homology"/>
<feature type="transmembrane region" description="Helical" evidence="7">
    <location>
        <begin position="124"/>
        <end position="146"/>
    </location>
</feature>
<feature type="transmembrane region" description="Helical" evidence="7">
    <location>
        <begin position="189"/>
        <end position="210"/>
    </location>
</feature>
<dbReference type="CDD" id="cd06261">
    <property type="entry name" value="TM_PBP2"/>
    <property type="match status" value="1"/>
</dbReference>
<evidence type="ECO:0000256" key="5">
    <source>
        <dbReference type="ARBA" id="ARBA00022989"/>
    </source>
</evidence>
<evidence type="ECO:0000256" key="4">
    <source>
        <dbReference type="ARBA" id="ARBA00022692"/>
    </source>
</evidence>
<dbReference type="InterPro" id="IPR005769">
    <property type="entry name" value="PhnE/PtxC"/>
</dbReference>
<evidence type="ECO:0000259" key="8">
    <source>
        <dbReference type="PROSITE" id="PS50928"/>
    </source>
</evidence>
<dbReference type="Proteomes" id="UP000254958">
    <property type="component" value="Unassembled WGS sequence"/>
</dbReference>
<keyword evidence="5 7" id="KW-1133">Transmembrane helix</keyword>
<dbReference type="PROSITE" id="PS50928">
    <property type="entry name" value="ABC_TM1"/>
    <property type="match status" value="1"/>
</dbReference>
<dbReference type="Gene3D" id="1.10.3720.10">
    <property type="entry name" value="MetI-like"/>
    <property type="match status" value="1"/>
</dbReference>
<feature type="transmembrane region" description="Helical" evidence="7">
    <location>
        <begin position="83"/>
        <end position="103"/>
    </location>
</feature>
<keyword evidence="3" id="KW-1003">Cell membrane</keyword>
<feature type="transmembrane region" description="Helical" evidence="7">
    <location>
        <begin position="245"/>
        <end position="265"/>
    </location>
</feature>
<evidence type="ECO:0000256" key="6">
    <source>
        <dbReference type="ARBA" id="ARBA00023136"/>
    </source>
</evidence>
<dbReference type="SUPFAM" id="SSF161098">
    <property type="entry name" value="MetI-like"/>
    <property type="match status" value="1"/>
</dbReference>
<dbReference type="InterPro" id="IPR035906">
    <property type="entry name" value="MetI-like_sf"/>
</dbReference>
<evidence type="ECO:0000256" key="3">
    <source>
        <dbReference type="ARBA" id="ARBA00022475"/>
    </source>
</evidence>
<feature type="transmembrane region" description="Helical" evidence="7">
    <location>
        <begin position="217"/>
        <end position="239"/>
    </location>
</feature>
<dbReference type="GO" id="GO:0015416">
    <property type="term" value="F:ABC-type phosphonate transporter activity"/>
    <property type="evidence" value="ECO:0007669"/>
    <property type="project" value="InterPro"/>
</dbReference>
<comment type="similarity">
    <text evidence="7">Belongs to the binding-protein-dependent transport system permease family.</text>
</comment>
<evidence type="ECO:0000313" key="9">
    <source>
        <dbReference type="EMBL" id="RDI40656.1"/>
    </source>
</evidence>
<dbReference type="InterPro" id="IPR000515">
    <property type="entry name" value="MetI-like"/>
</dbReference>
<organism evidence="9 10">
    <name type="scientific">Gluconacetobacter liquefaciens</name>
    <name type="common">Acetobacter liquefaciens</name>
    <dbReference type="NCBI Taxonomy" id="89584"/>
    <lineage>
        <taxon>Bacteria</taxon>
        <taxon>Pseudomonadati</taxon>
        <taxon>Pseudomonadota</taxon>
        <taxon>Alphaproteobacteria</taxon>
        <taxon>Acetobacterales</taxon>
        <taxon>Acetobacteraceae</taxon>
        <taxon>Gluconacetobacter</taxon>
    </lineage>
</organism>
<dbReference type="PANTHER" id="PTHR30043:SF1">
    <property type="entry name" value="ABC TRANSPORT SYSTEM PERMEASE PROTEIN P69"/>
    <property type="match status" value="1"/>
</dbReference>
<dbReference type="Pfam" id="PF00528">
    <property type="entry name" value="BPD_transp_1"/>
    <property type="match status" value="1"/>
</dbReference>
<dbReference type="EMBL" id="QQAW01000001">
    <property type="protein sequence ID" value="RDI40656.1"/>
    <property type="molecule type" value="Genomic_DNA"/>
</dbReference>
<dbReference type="PANTHER" id="PTHR30043">
    <property type="entry name" value="PHOSPHONATES TRANSPORT SYSTEM PERMEASE PROTEIN"/>
    <property type="match status" value="1"/>
</dbReference>
<keyword evidence="4 7" id="KW-0812">Transmembrane</keyword>
<evidence type="ECO:0000256" key="2">
    <source>
        <dbReference type="ARBA" id="ARBA00022448"/>
    </source>
</evidence>
<feature type="domain" description="ABC transmembrane type-1" evidence="8">
    <location>
        <begin position="79"/>
        <end position="262"/>
    </location>
</feature>
<accession>A0A370GBW0</accession>
<dbReference type="GO" id="GO:0005886">
    <property type="term" value="C:plasma membrane"/>
    <property type="evidence" value="ECO:0007669"/>
    <property type="project" value="UniProtKB-SubCell"/>
</dbReference>
<protein>
    <submittedName>
        <fullName evidence="9">Phosphonate transport system permease protein</fullName>
    </submittedName>
</protein>
<evidence type="ECO:0000256" key="7">
    <source>
        <dbReference type="RuleBase" id="RU363032"/>
    </source>
</evidence>
<keyword evidence="10" id="KW-1185">Reference proteome</keyword>
<dbReference type="RefSeq" id="WP_211311004.1">
    <property type="nucleotide sequence ID" value="NZ_BJMI01000004.1"/>
</dbReference>
<sequence length="270" mass="29231">MPRTMTAAPPERARFAFPRSGRFLFWGGMAVLALLLVQAARETQVSPANLLSGAGRIVDIVRRACPPDWHQLPREWKPARETFNIALVGTALGALLACPLALLSSRTIVRHAPVRMAARCVVGLLRAVPDLVWALIFVTAVGLGPFPGVLSLTLHTAGMLGRLGAEMIEDMDVMPMEAMELAGANRLQIFAHGVVPMLAPSMFGLVLYRFDENLRSSLVLGFVGAGGLGFQLYTAISLFQYRTASLLLLMTLVMVIAVEGLSSVMRRHLS</sequence>
<name>A0A370GBW0_GLULI</name>
<dbReference type="AlphaFoldDB" id="A0A370GBW0"/>
<evidence type="ECO:0000313" key="10">
    <source>
        <dbReference type="Proteomes" id="UP000254958"/>
    </source>
</evidence>
<keyword evidence="6 7" id="KW-0472">Membrane</keyword>
<keyword evidence="2 7" id="KW-0813">Transport</keyword>
<comment type="caution">
    <text evidence="9">The sequence shown here is derived from an EMBL/GenBank/DDBJ whole genome shotgun (WGS) entry which is preliminary data.</text>
</comment>
<dbReference type="NCBIfam" id="TIGR01097">
    <property type="entry name" value="PhnE"/>
    <property type="match status" value="1"/>
</dbReference>
<comment type="subcellular location">
    <subcellularLocation>
        <location evidence="1 7">Cell membrane</location>
        <topology evidence="1 7">Multi-pass membrane protein</topology>
    </subcellularLocation>
</comment>
<gene>
    <name evidence="9" type="ORF">C7453_101454</name>
</gene>
<evidence type="ECO:0000256" key="1">
    <source>
        <dbReference type="ARBA" id="ARBA00004651"/>
    </source>
</evidence>
<reference evidence="9 10" key="1">
    <citation type="submission" date="2018-07" db="EMBL/GenBank/DDBJ databases">
        <title>Genomic Encyclopedia of Type Strains, Phase IV (KMG-IV): sequencing the most valuable type-strain genomes for metagenomic binning, comparative biology and taxonomic classification.</title>
        <authorList>
            <person name="Goeker M."/>
        </authorList>
    </citation>
    <scope>NUCLEOTIDE SEQUENCE [LARGE SCALE GENOMIC DNA]</scope>
    <source>
        <strain evidence="9 10">DSM 5603</strain>
    </source>
</reference>